<dbReference type="OrthoDB" id="629492at2759"/>
<keyword evidence="3" id="KW-1185">Reference proteome</keyword>
<dbReference type="eggNOG" id="KOG4341">
    <property type="taxonomic scope" value="Eukaryota"/>
</dbReference>
<dbReference type="VEuPathDB" id="FungiDB:HMPREF1544_07505"/>
<dbReference type="InterPro" id="IPR032675">
    <property type="entry name" value="LRR_dom_sf"/>
</dbReference>
<dbReference type="Pfam" id="PF12937">
    <property type="entry name" value="F-box-like"/>
    <property type="match status" value="1"/>
</dbReference>
<dbReference type="InterPro" id="IPR001810">
    <property type="entry name" value="F-box_dom"/>
</dbReference>
<dbReference type="InParanoid" id="S2J7P0"/>
<evidence type="ECO:0000259" key="1">
    <source>
        <dbReference type="PROSITE" id="PS50181"/>
    </source>
</evidence>
<feature type="domain" description="F-box" evidence="1">
    <location>
        <begin position="145"/>
        <end position="192"/>
    </location>
</feature>
<name>S2J7P0_MUCC1</name>
<dbReference type="EMBL" id="KE124006">
    <property type="protein sequence ID" value="EPB85679.1"/>
    <property type="molecule type" value="Genomic_DNA"/>
</dbReference>
<dbReference type="GO" id="GO:0019005">
    <property type="term" value="C:SCF ubiquitin ligase complex"/>
    <property type="evidence" value="ECO:0007669"/>
    <property type="project" value="TreeGrafter"/>
</dbReference>
<gene>
    <name evidence="2" type="ORF">HMPREF1544_07505</name>
</gene>
<evidence type="ECO:0000313" key="2">
    <source>
        <dbReference type="EMBL" id="EPB85679.1"/>
    </source>
</evidence>
<dbReference type="SUPFAM" id="SSF81383">
    <property type="entry name" value="F-box domain"/>
    <property type="match status" value="1"/>
</dbReference>
<dbReference type="AlphaFoldDB" id="S2J7P0"/>
<proteinExistence type="predicted"/>
<sequence>MATLSFIAQYISSIIHSQPQQCQSLQDIYNTAKYLWHQQRYSEAYRIFHALGEQHQYKTSTCAWYQVQCLLALHHWHQAVLVCLEQAKRCSSEQWYLIASDIYMNRCDYTLAWEILNRAPDSTNILDAKRLAYEGIQHSSCIRRNDILDKLPYDVAINVFLCLDLPSLVRCTRVSKRWRCYLVNSPQLWNELEFAKQAVNLPVSTINAYLSRLGKMPLTKLVIRHQQADGDGILMALAQRQCYRLKALIISDMICTPALFFNALEYIGSTLNTLHWGGVSVRLNDIIDTLPKMCTQLKHLTVQDCFTSLHDARLHNGATYRLENFGDRFPAAFIKTIEDLSLLPYIESLELTGIHGLTASHLASIVIRCPNMRKLVLNRCLVNIIPVFNVLQTCCPKLQYFEYERNRYCQQFDQHQSSPNRQPSEKIYEPLFCKPHYPWKHVKIHMTHMLTDSVIKNFLHGSTSALETLDLRGNTLISDQGLLENVPMKSLKSLQLRECYSLTSKGLSTLLLQSPLLEHVNLSHLATVDDDVLRQLANCQKLQTLDLSYANLNVTDETFRCFIDQRSHTLKTLALDYSSISKELLCYSMMKLKSGAV</sequence>
<dbReference type="SMART" id="SM00256">
    <property type="entry name" value="FBOX"/>
    <property type="match status" value="1"/>
</dbReference>
<dbReference type="SUPFAM" id="SSF52047">
    <property type="entry name" value="RNI-like"/>
    <property type="match status" value="1"/>
</dbReference>
<dbReference type="PANTHER" id="PTHR13318">
    <property type="entry name" value="PARTNER OF PAIRED, ISOFORM B-RELATED"/>
    <property type="match status" value="1"/>
</dbReference>
<dbReference type="OMA" id="EYERNRY"/>
<dbReference type="CDD" id="cd09917">
    <property type="entry name" value="F-box_SF"/>
    <property type="match status" value="1"/>
</dbReference>
<evidence type="ECO:0000313" key="3">
    <source>
        <dbReference type="Proteomes" id="UP000014254"/>
    </source>
</evidence>
<organism evidence="2 3">
    <name type="scientific">Mucor circinelloides f. circinelloides (strain 1006PhL)</name>
    <name type="common">Mucormycosis agent</name>
    <name type="synonym">Calyptromyces circinelloides</name>
    <dbReference type="NCBI Taxonomy" id="1220926"/>
    <lineage>
        <taxon>Eukaryota</taxon>
        <taxon>Fungi</taxon>
        <taxon>Fungi incertae sedis</taxon>
        <taxon>Mucoromycota</taxon>
        <taxon>Mucoromycotina</taxon>
        <taxon>Mucoromycetes</taxon>
        <taxon>Mucorales</taxon>
        <taxon>Mucorineae</taxon>
        <taxon>Mucoraceae</taxon>
        <taxon>Mucor</taxon>
    </lineage>
</organism>
<dbReference type="STRING" id="1220926.S2J7P0"/>
<dbReference type="SMART" id="SM00367">
    <property type="entry name" value="LRR_CC"/>
    <property type="match status" value="3"/>
</dbReference>
<dbReference type="PROSITE" id="PS50181">
    <property type="entry name" value="FBOX"/>
    <property type="match status" value="1"/>
</dbReference>
<dbReference type="GO" id="GO:0031146">
    <property type="term" value="P:SCF-dependent proteasomal ubiquitin-dependent protein catabolic process"/>
    <property type="evidence" value="ECO:0007669"/>
    <property type="project" value="TreeGrafter"/>
</dbReference>
<dbReference type="InterPro" id="IPR036047">
    <property type="entry name" value="F-box-like_dom_sf"/>
</dbReference>
<dbReference type="Proteomes" id="UP000014254">
    <property type="component" value="Unassembled WGS sequence"/>
</dbReference>
<dbReference type="InterPro" id="IPR006553">
    <property type="entry name" value="Leu-rich_rpt_Cys-con_subtyp"/>
</dbReference>
<dbReference type="Gene3D" id="3.80.10.10">
    <property type="entry name" value="Ribonuclease Inhibitor"/>
    <property type="match status" value="3"/>
</dbReference>
<protein>
    <recommendedName>
        <fullName evidence="1">F-box domain-containing protein</fullName>
    </recommendedName>
</protein>
<reference evidence="3" key="1">
    <citation type="submission" date="2013-05" db="EMBL/GenBank/DDBJ databases">
        <title>The Genome sequence of Mucor circinelloides f. circinelloides 1006PhL.</title>
        <authorList>
            <consortium name="The Broad Institute Genomics Platform"/>
            <person name="Cuomo C."/>
            <person name="Earl A."/>
            <person name="Findley K."/>
            <person name="Lee S.C."/>
            <person name="Walker B."/>
            <person name="Young S."/>
            <person name="Zeng Q."/>
            <person name="Gargeya S."/>
            <person name="Fitzgerald M."/>
            <person name="Haas B."/>
            <person name="Abouelleil A."/>
            <person name="Allen A.W."/>
            <person name="Alvarado L."/>
            <person name="Arachchi H.M."/>
            <person name="Berlin A.M."/>
            <person name="Chapman S.B."/>
            <person name="Gainer-Dewar J."/>
            <person name="Goldberg J."/>
            <person name="Griggs A."/>
            <person name="Gujja S."/>
            <person name="Hansen M."/>
            <person name="Howarth C."/>
            <person name="Imamovic A."/>
            <person name="Ireland A."/>
            <person name="Larimer J."/>
            <person name="McCowan C."/>
            <person name="Murphy C."/>
            <person name="Pearson M."/>
            <person name="Poon T.W."/>
            <person name="Priest M."/>
            <person name="Roberts A."/>
            <person name="Saif S."/>
            <person name="Shea T."/>
            <person name="Sisk P."/>
            <person name="Sykes S."/>
            <person name="Wortman J."/>
            <person name="Nusbaum C."/>
            <person name="Birren B."/>
        </authorList>
    </citation>
    <scope>NUCLEOTIDE SEQUENCE [LARGE SCALE GENOMIC DNA]</scope>
    <source>
        <strain evidence="3">1006PhL</strain>
    </source>
</reference>
<accession>S2J7P0</accession>